<proteinExistence type="predicted"/>
<dbReference type="STRING" id="65489.A0A0D3F0F1"/>
<dbReference type="AlphaFoldDB" id="A0A0D3F0F1"/>
<dbReference type="SUPFAM" id="SSF117281">
    <property type="entry name" value="Kelch motif"/>
    <property type="match status" value="1"/>
</dbReference>
<dbReference type="Gramene" id="OBART02G03020.1">
    <property type="protein sequence ID" value="OBART02G03020.1"/>
    <property type="gene ID" value="OBART02G03020"/>
</dbReference>
<evidence type="ECO:0000313" key="2">
    <source>
        <dbReference type="Proteomes" id="UP000026960"/>
    </source>
</evidence>
<evidence type="ECO:0000313" key="1">
    <source>
        <dbReference type="EnsemblPlants" id="OBART02G03020.1"/>
    </source>
</evidence>
<reference evidence="1" key="1">
    <citation type="journal article" date="2009" name="Rice">
        <title>De Novo Next Generation Sequencing of Plant Genomes.</title>
        <authorList>
            <person name="Rounsley S."/>
            <person name="Marri P.R."/>
            <person name="Yu Y."/>
            <person name="He R."/>
            <person name="Sisneros N."/>
            <person name="Goicoechea J.L."/>
            <person name="Lee S.J."/>
            <person name="Angelova A."/>
            <person name="Kudrna D."/>
            <person name="Luo M."/>
            <person name="Affourtit J."/>
            <person name="Desany B."/>
            <person name="Knight J."/>
            <person name="Niazi F."/>
            <person name="Egholm M."/>
            <person name="Wing R.A."/>
        </authorList>
    </citation>
    <scope>NUCLEOTIDE SEQUENCE [LARGE SCALE GENOMIC DNA]</scope>
    <source>
        <strain evidence="1">cv. IRGC 105608</strain>
    </source>
</reference>
<accession>A0A0D3F0F1</accession>
<reference evidence="1" key="2">
    <citation type="submission" date="2015-03" db="UniProtKB">
        <authorList>
            <consortium name="EnsemblPlants"/>
        </authorList>
    </citation>
    <scope>IDENTIFICATION</scope>
</reference>
<dbReference type="PANTHER" id="PTHR33085:SF88">
    <property type="entry name" value="OS08G0165000 PROTEIN"/>
    <property type="match status" value="1"/>
</dbReference>
<keyword evidence="2" id="KW-1185">Reference proteome</keyword>
<protein>
    <submittedName>
        <fullName evidence="1">Uncharacterized protein</fullName>
    </submittedName>
</protein>
<dbReference type="HOGENOM" id="CLU_018267_4_0_1"/>
<dbReference type="eggNOG" id="ENOG502R42V">
    <property type="taxonomic scope" value="Eukaryota"/>
</dbReference>
<dbReference type="Proteomes" id="UP000026960">
    <property type="component" value="Chromosome 2"/>
</dbReference>
<dbReference type="InterPro" id="IPR012871">
    <property type="entry name" value="DUF1668_ORYSA"/>
</dbReference>
<dbReference type="PANTHER" id="PTHR33085">
    <property type="entry name" value="OS12G0113100 PROTEIN-RELATED"/>
    <property type="match status" value="1"/>
</dbReference>
<sequence>MRRFVYLVVKGCYDRRLRCCRDRYMVDTFHMRRINVSRFFFHPEPPAPAPMVVGARLPRPRITFCAPSVMHFMLLGRNSDKVLAVDHKGRTTMYDPAADTIRAAPTLANPKRLPAISLPIGDDLYILDPTSSDHRCFEALVYKPGGTAADWVTTGGRIDRYNDWHCRSLPPPPYHPHSCSFVGAHGAIGAYAVVGGGAEIWVSTNDGSGSGTFSFDTARRAWTKHGDWTLPFRGLAEYVPEYNLWFGLSSGSNNSHLCAFDLAGAAEPPATRDFYRELKPPKDWKLVSSHLVHLGSGRFCITRFFDKPAKIPVCCGCDMDTQTETYGVFTGVEVQSNYTVRRMDMSRFFLPRKSATPLDAGAHDGAAAVDYGDLPCPVMSFRPPVCAMETMEFMLLGGRHNKIVATDLTGRTLLYDPDEHVVRSLPALPVPKVSAVSLTVGDDDLYILDDTQDYLTGGHDHCFHALTHRQGASPRTGGAAISRRLLTSAASGAQWAAAASGGTMPFTGLAEYVPEHGLFYGLSADAGNVLSASDLSRSEPVQRSLLPLEYTPPTDPDAAALTQVTCHLVHLGSAKFCIARFFETDEEDDGYVQEMFTVFTAVEVERCDDTGVLRLVKHKSEM</sequence>
<dbReference type="Pfam" id="PF07893">
    <property type="entry name" value="DUF1668"/>
    <property type="match status" value="3"/>
</dbReference>
<organism evidence="1">
    <name type="scientific">Oryza barthii</name>
    <dbReference type="NCBI Taxonomy" id="65489"/>
    <lineage>
        <taxon>Eukaryota</taxon>
        <taxon>Viridiplantae</taxon>
        <taxon>Streptophyta</taxon>
        <taxon>Embryophyta</taxon>
        <taxon>Tracheophyta</taxon>
        <taxon>Spermatophyta</taxon>
        <taxon>Magnoliopsida</taxon>
        <taxon>Liliopsida</taxon>
        <taxon>Poales</taxon>
        <taxon>Poaceae</taxon>
        <taxon>BOP clade</taxon>
        <taxon>Oryzoideae</taxon>
        <taxon>Oryzeae</taxon>
        <taxon>Oryzinae</taxon>
        <taxon>Oryza</taxon>
    </lineage>
</organism>
<dbReference type="EnsemblPlants" id="OBART02G03020.1">
    <property type="protein sequence ID" value="OBART02G03020.1"/>
    <property type="gene ID" value="OBART02G03020"/>
</dbReference>
<name>A0A0D3F0F1_9ORYZ</name>
<dbReference type="InterPro" id="IPR015915">
    <property type="entry name" value="Kelch-typ_b-propeller"/>
</dbReference>
<dbReference type="PaxDb" id="65489-OBART02G03020.1"/>